<protein>
    <recommendedName>
        <fullName evidence="1">Helix-turn-helix domain-containing protein</fullName>
    </recommendedName>
</protein>
<sequence>MFGHKWYKLVMLLPKTYTPEQVAEILQLSKNTIYDLINRGEIIAKKFGKVYRIPASSISFAFTGLDKDILKAQREDEKNIKEIHKVLKEVRKEMYEEMK</sequence>
<dbReference type="InterPro" id="IPR010093">
    <property type="entry name" value="SinI_DNA-bd"/>
</dbReference>
<dbReference type="AlphaFoldDB" id="A0A1F7XYX4"/>
<dbReference type="Pfam" id="PF12728">
    <property type="entry name" value="HTH_17"/>
    <property type="match status" value="1"/>
</dbReference>
<evidence type="ECO:0000313" key="3">
    <source>
        <dbReference type="Proteomes" id="UP000176741"/>
    </source>
</evidence>
<dbReference type="GO" id="GO:0003677">
    <property type="term" value="F:DNA binding"/>
    <property type="evidence" value="ECO:0007669"/>
    <property type="project" value="InterPro"/>
</dbReference>
<organism evidence="2 3">
    <name type="scientific">Candidatus Woesebacteria bacterium RIFCSPHIGHO2_01_FULL_38_26b</name>
    <dbReference type="NCBI Taxonomy" id="1802491"/>
    <lineage>
        <taxon>Bacteria</taxon>
        <taxon>Candidatus Woeseibacteriota</taxon>
    </lineage>
</organism>
<proteinExistence type="predicted"/>
<dbReference type="NCBIfam" id="TIGR01764">
    <property type="entry name" value="excise"/>
    <property type="match status" value="1"/>
</dbReference>
<evidence type="ECO:0000259" key="1">
    <source>
        <dbReference type="Pfam" id="PF12728"/>
    </source>
</evidence>
<evidence type="ECO:0000313" key="2">
    <source>
        <dbReference type="EMBL" id="OGM19899.1"/>
    </source>
</evidence>
<gene>
    <name evidence="2" type="ORF">A2771_02245</name>
</gene>
<feature type="domain" description="Helix-turn-helix" evidence="1">
    <location>
        <begin position="17"/>
        <end position="58"/>
    </location>
</feature>
<dbReference type="Proteomes" id="UP000176741">
    <property type="component" value="Unassembled WGS sequence"/>
</dbReference>
<name>A0A1F7XYX4_9BACT</name>
<comment type="caution">
    <text evidence="2">The sequence shown here is derived from an EMBL/GenBank/DDBJ whole genome shotgun (WGS) entry which is preliminary data.</text>
</comment>
<accession>A0A1F7XYX4</accession>
<dbReference type="InterPro" id="IPR041657">
    <property type="entry name" value="HTH_17"/>
</dbReference>
<reference evidence="2 3" key="1">
    <citation type="journal article" date="2016" name="Nat. Commun.">
        <title>Thousands of microbial genomes shed light on interconnected biogeochemical processes in an aquifer system.</title>
        <authorList>
            <person name="Anantharaman K."/>
            <person name="Brown C.T."/>
            <person name="Hug L.A."/>
            <person name="Sharon I."/>
            <person name="Castelle C.J."/>
            <person name="Probst A.J."/>
            <person name="Thomas B.C."/>
            <person name="Singh A."/>
            <person name="Wilkins M.J."/>
            <person name="Karaoz U."/>
            <person name="Brodie E.L."/>
            <person name="Williams K.H."/>
            <person name="Hubbard S.S."/>
            <person name="Banfield J.F."/>
        </authorList>
    </citation>
    <scope>NUCLEOTIDE SEQUENCE [LARGE SCALE GENOMIC DNA]</scope>
</reference>
<dbReference type="EMBL" id="MGGD01000051">
    <property type="protein sequence ID" value="OGM19899.1"/>
    <property type="molecule type" value="Genomic_DNA"/>
</dbReference>